<sequence length="600" mass="65487">MDIKVNRRPFPLCGVQWSTANRWIIGTSGRVFILTPECVMAGDMREKREVSAIIEAANSVEAVCLLEPLPRQYIYDNALGVLSSDSSLRIFAPLGNPDAENWSQVGSYKSEAGAGQMCAISCISASVAVAACGFMNGKVELIRLEPLEEDTGNIGTTMVLGVDASQNTICHIAWINSRDPHNLLLLVCAVDGSAGLWRIASDLSQAILLTTIGGQDWRAYTAHCVSGGCLVLAKTGSVAIVDILAEGVPKIQYATLAVSQTVVSCVIDESRGRIYVGTTDFIIFVLSKQHDKWSRMPEEERELRDGMRQTVVKSFTTKFKMSSVMLRSLALSPNARYLAFAADDQVNWDTSIDGIGITRMHFHQFDDWTSESVERSLIKLVDGDYQGELRYAIWDLLDWCSAEDVTKMVEYLRQINVASGSDQESQQLAMLNFIASTLKGAQLGVLATEARNAALDLHVKKLFAYLGSKANSGKLVMSDADRAYLAQVNWAVHQPAYAGVVDKLPNIGSSTEKLQPLDCPACGKDMVLVSRQTACCANKHTLEMCSVTLEILGSPGSDQCNTCKAKRMRGGSQHASFIDLAKAQFPRCPFCNDRFFPTAG</sequence>
<name>A0A9W8H1A3_9FUNG</name>
<dbReference type="GO" id="GO:0006384">
    <property type="term" value="P:transcription initiation at RNA polymerase III promoter"/>
    <property type="evidence" value="ECO:0007669"/>
    <property type="project" value="InterPro"/>
</dbReference>
<keyword evidence="3" id="KW-1185">Reference proteome</keyword>
<proteinExistence type="predicted"/>
<organism evidence="2 3">
    <name type="scientific">Coemansia pectinata</name>
    <dbReference type="NCBI Taxonomy" id="1052879"/>
    <lineage>
        <taxon>Eukaryota</taxon>
        <taxon>Fungi</taxon>
        <taxon>Fungi incertae sedis</taxon>
        <taxon>Zoopagomycota</taxon>
        <taxon>Kickxellomycotina</taxon>
        <taxon>Kickxellomycetes</taxon>
        <taxon>Kickxellales</taxon>
        <taxon>Kickxellaceae</taxon>
        <taxon>Coemansia</taxon>
    </lineage>
</organism>
<reference evidence="2" key="1">
    <citation type="submission" date="2022-07" db="EMBL/GenBank/DDBJ databases">
        <title>Phylogenomic reconstructions and comparative analyses of Kickxellomycotina fungi.</title>
        <authorList>
            <person name="Reynolds N.K."/>
            <person name="Stajich J.E."/>
            <person name="Barry K."/>
            <person name="Grigoriev I.V."/>
            <person name="Crous P."/>
            <person name="Smith M.E."/>
        </authorList>
    </citation>
    <scope>NUCLEOTIDE SEQUENCE</scope>
    <source>
        <strain evidence="2">BCRC 34297</strain>
    </source>
</reference>
<accession>A0A9W8H1A3</accession>
<dbReference type="InterPro" id="IPR044230">
    <property type="entry name" value="GTF3C4"/>
</dbReference>
<gene>
    <name evidence="2" type="ORF">GGI19_001505</name>
</gene>
<dbReference type="SUPFAM" id="SSF50978">
    <property type="entry name" value="WD40 repeat-like"/>
    <property type="match status" value="1"/>
</dbReference>
<evidence type="ECO:0000313" key="3">
    <source>
        <dbReference type="Proteomes" id="UP001140011"/>
    </source>
</evidence>
<evidence type="ECO:0000313" key="2">
    <source>
        <dbReference type="EMBL" id="KAJ2755616.1"/>
    </source>
</evidence>
<evidence type="ECO:0000259" key="1">
    <source>
        <dbReference type="Pfam" id="PF12660"/>
    </source>
</evidence>
<dbReference type="AlphaFoldDB" id="A0A9W8H1A3"/>
<comment type="caution">
    <text evidence="2">The sequence shown here is derived from an EMBL/GenBank/DDBJ whole genome shotgun (WGS) entry which is preliminary data.</text>
</comment>
<dbReference type="GO" id="GO:0000127">
    <property type="term" value="C:transcription factor TFIIIC complex"/>
    <property type="evidence" value="ECO:0007669"/>
    <property type="project" value="InterPro"/>
</dbReference>
<dbReference type="PANTHER" id="PTHR15496:SF2">
    <property type="entry name" value="GENERAL TRANSCRIPTION FACTOR 3C POLYPEPTIDE 4"/>
    <property type="match status" value="1"/>
</dbReference>
<dbReference type="InterPro" id="IPR036322">
    <property type="entry name" value="WD40_repeat_dom_sf"/>
</dbReference>
<dbReference type="InterPro" id="IPR015943">
    <property type="entry name" value="WD40/YVTN_repeat-like_dom_sf"/>
</dbReference>
<dbReference type="GO" id="GO:0004402">
    <property type="term" value="F:histone acetyltransferase activity"/>
    <property type="evidence" value="ECO:0007669"/>
    <property type="project" value="InterPro"/>
</dbReference>
<feature type="domain" description="Transcription factor IIIC putative zinc-finger" evidence="1">
    <location>
        <begin position="518"/>
        <end position="595"/>
    </location>
</feature>
<protein>
    <recommendedName>
        <fullName evidence="1">Transcription factor IIIC putative zinc-finger domain-containing protein</fullName>
    </recommendedName>
</protein>
<dbReference type="Gene3D" id="2.130.10.10">
    <property type="entry name" value="YVTN repeat-like/Quinoprotein amine dehydrogenase"/>
    <property type="match status" value="1"/>
</dbReference>
<dbReference type="InterPro" id="IPR024764">
    <property type="entry name" value="TFIIIC_Znf"/>
</dbReference>
<dbReference type="EMBL" id="JANBUH010000055">
    <property type="protein sequence ID" value="KAJ2755616.1"/>
    <property type="molecule type" value="Genomic_DNA"/>
</dbReference>
<dbReference type="Pfam" id="PF12660">
    <property type="entry name" value="zf-TFIIIC"/>
    <property type="match status" value="1"/>
</dbReference>
<dbReference type="OrthoDB" id="5542474at2759"/>
<dbReference type="Proteomes" id="UP001140011">
    <property type="component" value="Unassembled WGS sequence"/>
</dbReference>
<dbReference type="PANTHER" id="PTHR15496">
    <property type="entry name" value="GENERAL TRANSCRIPTION FACTOR 3C POLYPEPTIDE 4 FAMILY"/>
    <property type="match status" value="1"/>
</dbReference>